<feature type="domain" description="Dynamin-type G" evidence="14">
    <location>
        <begin position="285"/>
        <end position="585"/>
    </location>
</feature>
<evidence type="ECO:0000313" key="15">
    <source>
        <dbReference type="EMBL" id="QDS75929.1"/>
    </source>
</evidence>
<evidence type="ECO:0000256" key="10">
    <source>
        <dbReference type="ARBA" id="ARBA00023136"/>
    </source>
</evidence>
<keyword evidence="2 13" id="KW-0812">Transmembrane</keyword>
<keyword evidence="3" id="KW-0547">Nucleotide-binding</keyword>
<evidence type="ECO:0000256" key="5">
    <source>
        <dbReference type="ARBA" id="ARBA00022801"/>
    </source>
</evidence>
<keyword evidence="6 13" id="KW-1133">Transmembrane helix</keyword>
<dbReference type="Pfam" id="PF00350">
    <property type="entry name" value="Dynamin_N"/>
    <property type="match status" value="1"/>
</dbReference>
<dbReference type="PANTHER" id="PTHR10465:SF0">
    <property type="entry name" value="SARCALUMENIN"/>
    <property type="match status" value="1"/>
</dbReference>
<keyword evidence="10 13" id="KW-0472">Membrane</keyword>
<dbReference type="STRING" id="50376.A0A517LJV5"/>
<evidence type="ECO:0000256" key="8">
    <source>
        <dbReference type="ARBA" id="ARBA00023128"/>
    </source>
</evidence>
<dbReference type="PANTHER" id="PTHR10465">
    <property type="entry name" value="TRANSMEMBRANE GTPASE FZO1"/>
    <property type="match status" value="1"/>
</dbReference>
<feature type="compositionally biased region" description="Polar residues" evidence="12">
    <location>
        <begin position="30"/>
        <end position="44"/>
    </location>
</feature>
<dbReference type="FunFam" id="3.40.50.300:FF:000638">
    <property type="entry name" value="Transmembrane GTPase Fzo1, putative"/>
    <property type="match status" value="1"/>
</dbReference>
<evidence type="ECO:0000259" key="14">
    <source>
        <dbReference type="PROSITE" id="PS51718"/>
    </source>
</evidence>
<evidence type="ECO:0000256" key="3">
    <source>
        <dbReference type="ARBA" id="ARBA00022741"/>
    </source>
</evidence>
<proteinExistence type="predicted"/>
<organism evidence="15 16">
    <name type="scientific">Venturia effusa</name>
    <dbReference type="NCBI Taxonomy" id="50376"/>
    <lineage>
        <taxon>Eukaryota</taxon>
        <taxon>Fungi</taxon>
        <taxon>Dikarya</taxon>
        <taxon>Ascomycota</taxon>
        <taxon>Pezizomycotina</taxon>
        <taxon>Dothideomycetes</taxon>
        <taxon>Pleosporomycetidae</taxon>
        <taxon>Venturiales</taxon>
        <taxon>Venturiaceae</taxon>
        <taxon>Venturia</taxon>
    </lineage>
</organism>
<dbReference type="InterPro" id="IPR027417">
    <property type="entry name" value="P-loop_NTPase"/>
</dbReference>
<dbReference type="PROSITE" id="PS51718">
    <property type="entry name" value="G_DYNAMIN_2"/>
    <property type="match status" value="1"/>
</dbReference>
<feature type="region of interest" description="Disordered" evidence="12">
    <location>
        <begin position="146"/>
        <end position="218"/>
    </location>
</feature>
<evidence type="ECO:0000256" key="4">
    <source>
        <dbReference type="ARBA" id="ARBA00022787"/>
    </source>
</evidence>
<dbReference type="OrthoDB" id="9984778at2759"/>
<dbReference type="GO" id="GO:0005741">
    <property type="term" value="C:mitochondrial outer membrane"/>
    <property type="evidence" value="ECO:0007669"/>
    <property type="project" value="UniProtKB-SubCell"/>
</dbReference>
<dbReference type="GO" id="GO:0008053">
    <property type="term" value="P:mitochondrial fusion"/>
    <property type="evidence" value="ECO:0007669"/>
    <property type="project" value="TreeGrafter"/>
</dbReference>
<comment type="catalytic activity">
    <reaction evidence="11">
        <text>GTP + H2O = GDP + phosphate + H(+)</text>
        <dbReference type="Rhea" id="RHEA:19669"/>
        <dbReference type="ChEBI" id="CHEBI:15377"/>
        <dbReference type="ChEBI" id="CHEBI:15378"/>
        <dbReference type="ChEBI" id="CHEBI:37565"/>
        <dbReference type="ChEBI" id="CHEBI:43474"/>
        <dbReference type="ChEBI" id="CHEBI:58189"/>
    </reaction>
</comment>
<keyword evidence="7" id="KW-0175">Coiled coil</keyword>
<evidence type="ECO:0000256" key="9">
    <source>
        <dbReference type="ARBA" id="ARBA00023134"/>
    </source>
</evidence>
<dbReference type="GO" id="GO:0005525">
    <property type="term" value="F:GTP binding"/>
    <property type="evidence" value="ECO:0007669"/>
    <property type="project" value="UniProtKB-KW"/>
</dbReference>
<dbReference type="InterPro" id="IPR030381">
    <property type="entry name" value="G_DYNAMIN_dom"/>
</dbReference>
<dbReference type="SUPFAM" id="SSF52540">
    <property type="entry name" value="P-loop containing nucleoside triphosphate hydrolases"/>
    <property type="match status" value="1"/>
</dbReference>
<feature type="compositionally biased region" description="Polar residues" evidence="12">
    <location>
        <begin position="173"/>
        <end position="190"/>
    </location>
</feature>
<dbReference type="InterPro" id="IPR027094">
    <property type="entry name" value="Mitofusin_fam"/>
</dbReference>
<sequence>MNPDNNGAVPPNDVSSNGYFNSPPAAPRRANTTGYMQVGTGSSSEHARRLQEIIDNDSGYGGSSLMDGDGGSEGAWHPGMTYDRPTPSHTPTTRGEYNPAAENERKVIASHVHQMYYNQNKNTLGRAITETVDTLRKLQDMNSQWPAHYPSVQRSAPAVSSASKNEPRPGLHHTQTTLDNHYDPPTSSSGRPVPPMRAGTSLGEHGSVAESSSSALKRPVAEPRLVTPQLAEEFELSILRIDLKMGGRHQTDLVHSLEKSSIAALLDGQIQKSVQHLFSLRERIDDTSSKVLVTGDLNAGKSTFCNALLRRKILPEDQQPCTSIFCEVLDCSENAGVEEVHAIPIGQHYNRDDERTYQVFAIKELENIVIDDERWASCKIYIKDIRAVDESLLNNGVVDIALIDAPGLNKDSVITTANFAKQEEIDVVVFVVSAANHFTESAKEFVFNAAREKAYMFIVVNGFDTIRDKQRAQGMILKQVQKLSPDTFKESAELVHFVSSNAVPTAPPPGGPSGGGSGSSGSASFEDPDDGDDDNEEAVVKHQDPPSPKKKGKGKDKEKLRDFEDLEQSLRRFVLEKRARSKLAPAKTYLMNLLGDLHNLATVNKDVAQSELDRVNKELQALVPQLEEFKKTTDDADKNTDRTMEDTVSEVYAFARDTLNSVIGRMAEEDHGVPYPGFLSAYQYAEDLKYAMLETISETVGVCEEHARQSTVSGVKAISQLGIDHLGNAFPALNFREEMMFSRKRDQLARQVDIEVELSDFFDIPSLWERQEKVAGTSMAVTVAGVVGGRLVGGVGWLDGTLGAVKVMGVGNLRRMIIPGVLATVVLGISYAVASIPNSLPRRLSNKLYAQLSALDYTHSNATRISSEVGRALKFPADNLRVGLKRNVEDLQDKKQKTDKLKHESLVAQKYFSNLVTKTGEIKRRVERVDLEGPAPGVAAAYEN</sequence>
<dbReference type="GO" id="GO:0003924">
    <property type="term" value="F:GTPase activity"/>
    <property type="evidence" value="ECO:0007669"/>
    <property type="project" value="InterPro"/>
</dbReference>
<feature type="region of interest" description="Disordered" evidence="12">
    <location>
        <begin position="1"/>
        <end position="99"/>
    </location>
</feature>
<keyword evidence="8" id="KW-0496">Mitochondrion</keyword>
<gene>
    <name evidence="15" type="ORF">FKW77_003012</name>
</gene>
<keyword evidence="9" id="KW-0342">GTP-binding</keyword>
<evidence type="ECO:0000256" key="1">
    <source>
        <dbReference type="ARBA" id="ARBA00004374"/>
    </source>
</evidence>
<feature type="compositionally biased region" description="Acidic residues" evidence="12">
    <location>
        <begin position="526"/>
        <end position="537"/>
    </location>
</feature>
<protein>
    <recommendedName>
        <fullName evidence="14">Dynamin-type G domain-containing protein</fullName>
    </recommendedName>
</protein>
<dbReference type="Gene3D" id="3.40.50.300">
    <property type="entry name" value="P-loop containing nucleotide triphosphate hydrolases"/>
    <property type="match status" value="1"/>
</dbReference>
<reference evidence="15 16" key="1">
    <citation type="submission" date="2019-07" db="EMBL/GenBank/DDBJ databases">
        <title>Finished genome of Venturia effusa.</title>
        <authorList>
            <person name="Young C.A."/>
            <person name="Cox M.P."/>
            <person name="Ganley A.R.D."/>
            <person name="David W.J."/>
        </authorList>
    </citation>
    <scope>NUCLEOTIDE SEQUENCE [LARGE SCALE GENOMIC DNA]</scope>
    <source>
        <strain evidence="16">albino</strain>
    </source>
</reference>
<evidence type="ECO:0000256" key="6">
    <source>
        <dbReference type="ARBA" id="ARBA00022989"/>
    </source>
</evidence>
<feature type="transmembrane region" description="Helical" evidence="13">
    <location>
        <begin position="816"/>
        <end position="834"/>
    </location>
</feature>
<dbReference type="InterPro" id="IPR045063">
    <property type="entry name" value="Dynamin_N"/>
</dbReference>
<accession>A0A517LJV5</accession>
<dbReference type="GO" id="GO:0051646">
    <property type="term" value="P:mitochondrion localization"/>
    <property type="evidence" value="ECO:0007669"/>
    <property type="project" value="TreeGrafter"/>
</dbReference>
<evidence type="ECO:0000256" key="13">
    <source>
        <dbReference type="SAM" id="Phobius"/>
    </source>
</evidence>
<evidence type="ECO:0000256" key="2">
    <source>
        <dbReference type="ARBA" id="ARBA00022692"/>
    </source>
</evidence>
<evidence type="ECO:0000256" key="11">
    <source>
        <dbReference type="ARBA" id="ARBA00048548"/>
    </source>
</evidence>
<feature type="region of interest" description="Disordered" evidence="12">
    <location>
        <begin position="501"/>
        <end position="560"/>
    </location>
</feature>
<dbReference type="AlphaFoldDB" id="A0A517LJV5"/>
<name>A0A517LJV5_9PEZI</name>
<dbReference type="EMBL" id="CP042198">
    <property type="protein sequence ID" value="QDS75929.1"/>
    <property type="molecule type" value="Genomic_DNA"/>
</dbReference>
<keyword evidence="16" id="KW-1185">Reference proteome</keyword>
<keyword evidence="4" id="KW-1000">Mitochondrion outer membrane</keyword>
<keyword evidence="5" id="KW-0378">Hydrolase</keyword>
<dbReference type="Proteomes" id="UP000316270">
    <property type="component" value="Chromosome 14"/>
</dbReference>
<evidence type="ECO:0000256" key="7">
    <source>
        <dbReference type="ARBA" id="ARBA00023054"/>
    </source>
</evidence>
<comment type="subcellular location">
    <subcellularLocation>
        <location evidence="1">Mitochondrion outer membrane</location>
        <topology evidence="1">Multi-pass membrane protein</topology>
    </subcellularLocation>
</comment>
<evidence type="ECO:0000313" key="16">
    <source>
        <dbReference type="Proteomes" id="UP000316270"/>
    </source>
</evidence>
<feature type="compositionally biased region" description="Polar residues" evidence="12">
    <location>
        <begin position="152"/>
        <end position="164"/>
    </location>
</feature>
<evidence type="ECO:0000256" key="12">
    <source>
        <dbReference type="SAM" id="MobiDB-lite"/>
    </source>
</evidence>